<evidence type="ECO:0000256" key="7">
    <source>
        <dbReference type="RuleBase" id="RU003938"/>
    </source>
</evidence>
<dbReference type="KEGG" id="mint:C7M51_01716"/>
<dbReference type="PANTHER" id="PTHR43535:SF1">
    <property type="entry name" value="PHOSPHATIDATE CYTIDYLYLTRANSFERASE"/>
    <property type="match status" value="1"/>
</dbReference>
<keyword evidence="5 8" id="KW-1133">Transmembrane helix</keyword>
<evidence type="ECO:0000256" key="5">
    <source>
        <dbReference type="ARBA" id="ARBA00022989"/>
    </source>
</evidence>
<proteinExistence type="inferred from homology"/>
<keyword evidence="4 7" id="KW-0812">Transmembrane</keyword>
<organism evidence="9 10">
    <name type="scientific">Mixta intestinalis</name>
    <dbReference type="NCBI Taxonomy" id="1615494"/>
    <lineage>
        <taxon>Bacteria</taxon>
        <taxon>Pseudomonadati</taxon>
        <taxon>Pseudomonadota</taxon>
        <taxon>Gammaproteobacteria</taxon>
        <taxon>Enterobacterales</taxon>
        <taxon>Erwiniaceae</taxon>
        <taxon>Mixta</taxon>
    </lineage>
</organism>
<dbReference type="AlphaFoldDB" id="A0A6P1PZY5"/>
<name>A0A6P1PZY5_9GAMM</name>
<dbReference type="GO" id="GO:0016024">
    <property type="term" value="P:CDP-diacylglycerol biosynthetic process"/>
    <property type="evidence" value="ECO:0007669"/>
    <property type="project" value="UniProtKB-UniPathway"/>
</dbReference>
<reference evidence="9 10" key="1">
    <citation type="submission" date="2018-03" db="EMBL/GenBank/DDBJ databases">
        <title>Pantoea intestinalis SRCM103226 isolated form the mealworm.</title>
        <authorList>
            <person name="Jeong D.-Y."/>
            <person name="Kim J.W."/>
        </authorList>
    </citation>
    <scope>NUCLEOTIDE SEQUENCE [LARGE SCALE GENOMIC DNA]</scope>
    <source>
        <strain evidence="9 10">SRCM103226</strain>
    </source>
</reference>
<keyword evidence="3 7" id="KW-0808">Transferase</keyword>
<evidence type="ECO:0000313" key="10">
    <source>
        <dbReference type="Proteomes" id="UP000464053"/>
    </source>
</evidence>
<evidence type="ECO:0000256" key="6">
    <source>
        <dbReference type="ARBA" id="ARBA00023136"/>
    </source>
</evidence>
<dbReference type="RefSeq" id="WP_160621409.1">
    <property type="nucleotide sequence ID" value="NZ_CP028271.1"/>
</dbReference>
<feature type="transmembrane region" description="Helical" evidence="8">
    <location>
        <begin position="39"/>
        <end position="56"/>
    </location>
</feature>
<keyword evidence="7 9" id="KW-0548">Nucleotidyltransferase</keyword>
<feature type="transmembrane region" description="Helical" evidence="8">
    <location>
        <begin position="173"/>
        <end position="193"/>
    </location>
</feature>
<dbReference type="GO" id="GO:0005886">
    <property type="term" value="C:plasma membrane"/>
    <property type="evidence" value="ECO:0007669"/>
    <property type="project" value="TreeGrafter"/>
</dbReference>
<feature type="transmembrane region" description="Helical" evidence="8">
    <location>
        <begin position="111"/>
        <end position="131"/>
    </location>
</feature>
<dbReference type="PROSITE" id="PS01315">
    <property type="entry name" value="CDS"/>
    <property type="match status" value="1"/>
</dbReference>
<evidence type="ECO:0000256" key="4">
    <source>
        <dbReference type="ARBA" id="ARBA00022692"/>
    </source>
</evidence>
<dbReference type="Proteomes" id="UP000464053">
    <property type="component" value="Chromosome"/>
</dbReference>
<feature type="transmembrane region" description="Helical" evidence="8">
    <location>
        <begin position="143"/>
        <end position="167"/>
    </location>
</feature>
<dbReference type="OrthoDB" id="9799199at2"/>
<keyword evidence="6 8" id="KW-0472">Membrane</keyword>
<dbReference type="EC" id="2.7.7.41" evidence="7"/>
<dbReference type="PANTHER" id="PTHR43535">
    <property type="entry name" value="PHOSPHATIDATE CYTIDYLYLTRANSFERASE"/>
    <property type="match status" value="1"/>
</dbReference>
<evidence type="ECO:0000313" key="9">
    <source>
        <dbReference type="EMBL" id="QHM71429.1"/>
    </source>
</evidence>
<dbReference type="EMBL" id="CP028271">
    <property type="protein sequence ID" value="QHM71429.1"/>
    <property type="molecule type" value="Genomic_DNA"/>
</dbReference>
<feature type="transmembrane region" description="Helical" evidence="8">
    <location>
        <begin position="241"/>
        <end position="263"/>
    </location>
</feature>
<sequence>MTLLIKSLAVIFALLLLATFITALLVWRRPEKNWRELRLRIRTWWIIIILFSLAMASPRWLALLFFALVSFLALKEFLTLIAFCRFDRIPLLWMFIAIPINYWLVGMNWYGLFIIFIPVWFFLLLPARMVMTGNTHAFLSSVSMLHWGLMTTVFAFGHVACLLVLPGNNSEEGALLVLFLVGLTEFNDIMQYLWGKLLGRIKITPKVSPNKTLAGLLGGIVSTAVAALFVGPILTPLGWDMALLAGVIIGISGFYGDIVMSAIKRDIGVKDSGSLLPGHGGILDRLDSLIFTAPVFFHFIRYFSY</sequence>
<evidence type="ECO:0000256" key="3">
    <source>
        <dbReference type="ARBA" id="ARBA00022679"/>
    </source>
</evidence>
<feature type="transmembrane region" description="Helical" evidence="8">
    <location>
        <begin position="213"/>
        <end position="235"/>
    </location>
</feature>
<dbReference type="GO" id="GO:0009273">
    <property type="term" value="P:peptidoglycan-based cell wall biogenesis"/>
    <property type="evidence" value="ECO:0007669"/>
    <property type="project" value="TreeGrafter"/>
</dbReference>
<comment type="catalytic activity">
    <reaction evidence="7">
        <text>a 1,2-diacyl-sn-glycero-3-phosphate + CTP + H(+) = a CDP-1,2-diacyl-sn-glycerol + diphosphate</text>
        <dbReference type="Rhea" id="RHEA:16229"/>
        <dbReference type="ChEBI" id="CHEBI:15378"/>
        <dbReference type="ChEBI" id="CHEBI:33019"/>
        <dbReference type="ChEBI" id="CHEBI:37563"/>
        <dbReference type="ChEBI" id="CHEBI:58332"/>
        <dbReference type="ChEBI" id="CHEBI:58608"/>
        <dbReference type="EC" id="2.7.7.41"/>
    </reaction>
</comment>
<evidence type="ECO:0000256" key="2">
    <source>
        <dbReference type="ARBA" id="ARBA00010185"/>
    </source>
</evidence>
<feature type="transmembrane region" description="Helical" evidence="8">
    <location>
        <begin position="6"/>
        <end position="27"/>
    </location>
</feature>
<dbReference type="UniPathway" id="UPA00557">
    <property type="reaction ID" value="UER00614"/>
</dbReference>
<feature type="transmembrane region" description="Helical" evidence="8">
    <location>
        <begin position="62"/>
        <end position="82"/>
    </location>
</feature>
<dbReference type="InterPro" id="IPR000374">
    <property type="entry name" value="PC_trans"/>
</dbReference>
<dbReference type="Pfam" id="PF01148">
    <property type="entry name" value="CTP_transf_1"/>
    <property type="match status" value="1"/>
</dbReference>
<gene>
    <name evidence="9" type="primary">cdsA_2</name>
    <name evidence="9" type="ORF">C7M51_01716</name>
</gene>
<evidence type="ECO:0000256" key="8">
    <source>
        <dbReference type="SAM" id="Phobius"/>
    </source>
</evidence>
<protein>
    <recommendedName>
        <fullName evidence="7">Phosphatidate cytidylyltransferase</fullName>
        <ecNumber evidence="7">2.7.7.41</ecNumber>
    </recommendedName>
</protein>
<comment type="subcellular location">
    <subcellularLocation>
        <location evidence="1">Membrane</location>
        <topology evidence="1">Multi-pass membrane protein</topology>
    </subcellularLocation>
</comment>
<accession>A0A6P1PZY5</accession>
<dbReference type="GO" id="GO:0004605">
    <property type="term" value="F:phosphatidate cytidylyltransferase activity"/>
    <property type="evidence" value="ECO:0007669"/>
    <property type="project" value="UniProtKB-EC"/>
</dbReference>
<evidence type="ECO:0000256" key="1">
    <source>
        <dbReference type="ARBA" id="ARBA00004141"/>
    </source>
</evidence>
<comment type="similarity">
    <text evidence="2 7">Belongs to the CDS family.</text>
</comment>
<comment type="pathway">
    <text evidence="7">Phospholipid metabolism; CDP-diacylglycerol biosynthesis; CDP-diacylglycerol from sn-glycerol 3-phosphate: step 3/3.</text>
</comment>
<keyword evidence="10" id="KW-1185">Reference proteome</keyword>